<reference evidence="12" key="4">
    <citation type="submission" date="2025-05" db="UniProtKB">
        <authorList>
            <consortium name="Ensembl"/>
        </authorList>
    </citation>
    <scope>IDENTIFICATION</scope>
</reference>
<feature type="transmembrane region" description="Helical" evidence="9">
    <location>
        <begin position="127"/>
        <end position="150"/>
    </location>
</feature>
<keyword evidence="5" id="KW-0449">Lipoprotein</keyword>
<dbReference type="InterPro" id="IPR008253">
    <property type="entry name" value="Marvel"/>
</dbReference>
<dbReference type="EMBL" id="JW870768">
    <property type="protein sequence ID" value="AFP03286.1"/>
    <property type="molecule type" value="mRNA"/>
</dbReference>
<evidence type="ECO:0000313" key="12">
    <source>
        <dbReference type="Ensembl" id="ENSCMIP00000034974.1"/>
    </source>
</evidence>
<dbReference type="Pfam" id="PF01284">
    <property type="entry name" value="MARVEL"/>
    <property type="match status" value="1"/>
</dbReference>
<evidence type="ECO:0000256" key="6">
    <source>
        <dbReference type="ARBA" id="ARBA00034721"/>
    </source>
</evidence>
<dbReference type="Proteomes" id="UP000314986">
    <property type="component" value="Unassembled WGS sequence"/>
</dbReference>
<evidence type="ECO:0000256" key="4">
    <source>
        <dbReference type="ARBA" id="ARBA00023136"/>
    </source>
</evidence>
<evidence type="ECO:0000256" key="7">
    <source>
        <dbReference type="ARBA" id="ARBA00039981"/>
    </source>
</evidence>
<dbReference type="RefSeq" id="XP_007892142.1">
    <property type="nucleotide sequence ID" value="XM_007893951.2"/>
</dbReference>
<dbReference type="AlphaFoldDB" id="V9KY19"/>
<dbReference type="InterPro" id="IPR013295">
    <property type="entry name" value="MAL"/>
</dbReference>
<dbReference type="OMA" id="YIINAHG"/>
<comment type="subcellular location">
    <subcellularLocation>
        <location evidence="1">Membrane</location>
        <topology evidence="1">Multi-pass membrane protein</topology>
    </subcellularLocation>
</comment>
<evidence type="ECO:0000256" key="2">
    <source>
        <dbReference type="ARBA" id="ARBA00022692"/>
    </source>
</evidence>
<comment type="similarity">
    <text evidence="6">Belongs to the MAL family.</text>
</comment>
<dbReference type="GO" id="GO:0042552">
    <property type="term" value="P:myelination"/>
    <property type="evidence" value="ECO:0007669"/>
    <property type="project" value="TreeGrafter"/>
</dbReference>
<name>V9KY19_CALMI</name>
<dbReference type="PRINTS" id="PR01884">
    <property type="entry name" value="MALPROTEIN"/>
</dbReference>
<dbReference type="OrthoDB" id="9940869at2759"/>
<dbReference type="STRING" id="7868.ENSCMIP00000034974"/>
<accession>V9KY19</accession>
<dbReference type="GeneTree" id="ENSGT00940000154987"/>
<evidence type="ECO:0000256" key="3">
    <source>
        <dbReference type="ARBA" id="ARBA00022989"/>
    </source>
</evidence>
<dbReference type="PANTHER" id="PTHR22776:SF12">
    <property type="entry name" value="MYELIN AND LYMPHOCYTE PROTEIN"/>
    <property type="match status" value="1"/>
</dbReference>
<evidence type="ECO:0000256" key="8">
    <source>
        <dbReference type="PROSITE-ProRule" id="PRU00581"/>
    </source>
</evidence>
<dbReference type="PANTHER" id="PTHR22776">
    <property type="entry name" value="MARVEL-CONTAINING POTENTIAL LIPID RAFT-ASSOCIATED PROTEIN"/>
    <property type="match status" value="1"/>
</dbReference>
<evidence type="ECO:0000256" key="5">
    <source>
        <dbReference type="ARBA" id="ARBA00023288"/>
    </source>
</evidence>
<evidence type="ECO:0000256" key="9">
    <source>
        <dbReference type="SAM" id="Phobius"/>
    </source>
</evidence>
<proteinExistence type="evidence at transcript level"/>
<dbReference type="PROSITE" id="PS51225">
    <property type="entry name" value="MARVEL"/>
    <property type="match status" value="1"/>
</dbReference>
<reference evidence="13" key="1">
    <citation type="journal article" date="2006" name="Science">
        <title>Ancient noncoding elements conserved in the human genome.</title>
        <authorList>
            <person name="Venkatesh B."/>
            <person name="Kirkness E.F."/>
            <person name="Loh Y.H."/>
            <person name="Halpern A.L."/>
            <person name="Lee A.P."/>
            <person name="Johnson J."/>
            <person name="Dandona N."/>
            <person name="Viswanathan L.D."/>
            <person name="Tay A."/>
            <person name="Venter J.C."/>
            <person name="Strausberg R.L."/>
            <person name="Brenner S."/>
        </authorList>
    </citation>
    <scope>NUCLEOTIDE SEQUENCE [LARGE SCALE GENOMIC DNA]</scope>
</reference>
<reference evidence="11 13" key="3">
    <citation type="journal article" date="2014" name="Nature">
        <title>Elephant shark genome provides unique insights into gnathostome evolution.</title>
        <authorList>
            <consortium name="International Elephant Shark Genome Sequencing Consortium"/>
            <person name="Venkatesh B."/>
            <person name="Lee A.P."/>
            <person name="Ravi V."/>
            <person name="Maurya A.K."/>
            <person name="Lian M.M."/>
            <person name="Swann J.B."/>
            <person name="Ohta Y."/>
            <person name="Flajnik M.F."/>
            <person name="Sutoh Y."/>
            <person name="Kasahara M."/>
            <person name="Hoon S."/>
            <person name="Gangu V."/>
            <person name="Roy S.W."/>
            <person name="Irimia M."/>
            <person name="Korzh V."/>
            <person name="Kondrychyn I."/>
            <person name="Lim Z.W."/>
            <person name="Tay B.H."/>
            <person name="Tohari S."/>
            <person name="Kong K.W."/>
            <person name="Ho S."/>
            <person name="Lorente-Galdos B."/>
            <person name="Quilez J."/>
            <person name="Marques-Bonet T."/>
            <person name="Raney B.J."/>
            <person name="Ingham P.W."/>
            <person name="Tay A."/>
            <person name="Hillier L.W."/>
            <person name="Minx P."/>
            <person name="Boehm T."/>
            <person name="Wilson R.K."/>
            <person name="Brenner S."/>
            <person name="Warren W.C."/>
        </authorList>
    </citation>
    <scope>NUCLEOTIDE SEQUENCE</scope>
    <source>
        <tissue evidence="11">Intestine</tissue>
    </source>
</reference>
<dbReference type="GO" id="GO:0019911">
    <property type="term" value="F:structural constituent of myelin sheath"/>
    <property type="evidence" value="ECO:0007669"/>
    <property type="project" value="TreeGrafter"/>
</dbReference>
<dbReference type="Ensembl" id="ENSCMIT00000035496.1">
    <property type="protein sequence ID" value="ENSCMIP00000034974.1"/>
    <property type="gene ID" value="ENSCMIG00000014829.1"/>
</dbReference>
<evidence type="ECO:0000313" key="13">
    <source>
        <dbReference type="Proteomes" id="UP000314986"/>
    </source>
</evidence>
<keyword evidence="4 8" id="KW-0472">Membrane</keyword>
<feature type="domain" description="MARVEL" evidence="10">
    <location>
        <begin position="19"/>
        <end position="153"/>
    </location>
</feature>
<evidence type="ECO:0000256" key="1">
    <source>
        <dbReference type="ARBA" id="ARBA00004141"/>
    </source>
</evidence>
<feature type="transmembrane region" description="Helical" evidence="9">
    <location>
        <begin position="55"/>
        <end position="74"/>
    </location>
</feature>
<dbReference type="GeneID" id="103178948"/>
<organism evidence="11">
    <name type="scientific">Callorhinchus milii</name>
    <name type="common">Ghost shark</name>
    <dbReference type="NCBI Taxonomy" id="7868"/>
    <lineage>
        <taxon>Eukaryota</taxon>
        <taxon>Metazoa</taxon>
        <taxon>Chordata</taxon>
        <taxon>Craniata</taxon>
        <taxon>Vertebrata</taxon>
        <taxon>Chondrichthyes</taxon>
        <taxon>Holocephali</taxon>
        <taxon>Chimaeriformes</taxon>
        <taxon>Callorhinchidae</taxon>
        <taxon>Callorhinchus</taxon>
    </lineage>
</organism>
<keyword evidence="2 8" id="KW-0812">Transmembrane</keyword>
<gene>
    <name evidence="12" type="primary">malb</name>
</gene>
<dbReference type="KEGG" id="cmk:103178948"/>
<protein>
    <recommendedName>
        <fullName evidence="7">Myelin and lymphocyte protein</fullName>
    </recommendedName>
</protein>
<feature type="transmembrane region" description="Helical" evidence="9">
    <location>
        <begin position="86"/>
        <end position="107"/>
    </location>
</feature>
<evidence type="ECO:0000313" key="11">
    <source>
        <dbReference type="EMBL" id="AFP03286.1"/>
    </source>
</evidence>
<reference evidence="13" key="2">
    <citation type="journal article" date="2007" name="PLoS Biol.">
        <title>Survey sequencing and comparative analysis of the elephant shark (Callorhinchus milii) genome.</title>
        <authorList>
            <person name="Venkatesh B."/>
            <person name="Kirkness E.F."/>
            <person name="Loh Y.H."/>
            <person name="Halpern A.L."/>
            <person name="Lee A.P."/>
            <person name="Johnson J."/>
            <person name="Dandona N."/>
            <person name="Viswanathan L.D."/>
            <person name="Tay A."/>
            <person name="Venter J.C."/>
            <person name="Strausberg R.L."/>
            <person name="Brenner S."/>
        </authorList>
    </citation>
    <scope>NUCLEOTIDE SEQUENCE [LARGE SCALE GENOMIC DNA]</scope>
</reference>
<sequence length="155" mass="17221">MSTPATSSVTCPIPSGGRVFTTFPEILMLGEFVFGGLVWILVASSKVVFPDDEGWVMFVSVFCFVITTLLFILYMAGVQKRSVNGWLRVDVFYHFFAAVFYLSAAVLETSNTRHLLIALAPKIYKLNISATVFAYLATLLYTVHAMGSIIRWKSS</sequence>
<dbReference type="InterPro" id="IPR050578">
    <property type="entry name" value="MARVEL-CKLF_proteins"/>
</dbReference>
<feature type="transmembrane region" description="Helical" evidence="9">
    <location>
        <begin position="26"/>
        <end position="49"/>
    </location>
</feature>
<dbReference type="GO" id="GO:0016020">
    <property type="term" value="C:membrane"/>
    <property type="evidence" value="ECO:0007669"/>
    <property type="project" value="UniProtKB-SubCell"/>
</dbReference>
<keyword evidence="3 9" id="KW-1133">Transmembrane helix</keyword>
<evidence type="ECO:0000259" key="10">
    <source>
        <dbReference type="PROSITE" id="PS51225"/>
    </source>
</evidence>
<keyword evidence="13" id="KW-1185">Reference proteome</keyword>